<proteinExistence type="predicted"/>
<feature type="transmembrane region" description="Helical" evidence="1">
    <location>
        <begin position="108"/>
        <end position="129"/>
    </location>
</feature>
<keyword evidence="1" id="KW-0812">Transmembrane</keyword>
<keyword evidence="1" id="KW-1133">Transmembrane helix</keyword>
<organism evidence="2 3">
    <name type="scientific">Carboxylicivirga linearis</name>
    <dbReference type="NCBI Taxonomy" id="1628157"/>
    <lineage>
        <taxon>Bacteria</taxon>
        <taxon>Pseudomonadati</taxon>
        <taxon>Bacteroidota</taxon>
        <taxon>Bacteroidia</taxon>
        <taxon>Marinilabiliales</taxon>
        <taxon>Marinilabiliaceae</taxon>
        <taxon>Carboxylicivirga</taxon>
    </lineage>
</organism>
<reference evidence="2 3" key="1">
    <citation type="journal article" date="2015" name="Int. J. Syst. Evol. Microbiol.">
        <title>Carboxylicivirga linearis sp. nov., isolated from a sea cucumber culture pond.</title>
        <authorList>
            <person name="Wang F.Q."/>
            <person name="Zhou Y.X."/>
            <person name="Lin X.Z."/>
            <person name="Chen G.J."/>
            <person name="Du Z.J."/>
        </authorList>
    </citation>
    <scope>NUCLEOTIDE SEQUENCE [LARGE SCALE GENOMIC DNA]</scope>
    <source>
        <strain evidence="2 3">FB218</strain>
    </source>
</reference>
<accession>A0ABS5JT65</accession>
<keyword evidence="1" id="KW-0472">Membrane</keyword>
<name>A0ABS5JT65_9BACT</name>
<sequence length="139" mass="15959">MNRKINNDEDKLIRDLFKDFTPEEAPASIKQNAMNRVLHDWVEKPQTYQPIINKQNRWWVIIAAMAVLAITFLADATVIQQYLGEFGINTKTLDISSLNKSFKQVFTIFAQIPSMVYFVAIGIVFLLGLDKILNRLANL</sequence>
<dbReference type="EMBL" id="JAGUCO010000003">
    <property type="protein sequence ID" value="MBS2098070.1"/>
    <property type="molecule type" value="Genomic_DNA"/>
</dbReference>
<comment type="caution">
    <text evidence="2">The sequence shown here is derived from an EMBL/GenBank/DDBJ whole genome shotgun (WGS) entry which is preliminary data.</text>
</comment>
<protein>
    <recommendedName>
        <fullName evidence="4">DUF5056 domain-containing protein</fullName>
    </recommendedName>
</protein>
<evidence type="ECO:0008006" key="4">
    <source>
        <dbReference type="Google" id="ProtNLM"/>
    </source>
</evidence>
<keyword evidence="3" id="KW-1185">Reference proteome</keyword>
<gene>
    <name evidence="2" type="ORF">KEM10_07240</name>
</gene>
<evidence type="ECO:0000313" key="2">
    <source>
        <dbReference type="EMBL" id="MBS2098070.1"/>
    </source>
</evidence>
<dbReference type="Proteomes" id="UP000708576">
    <property type="component" value="Unassembled WGS sequence"/>
</dbReference>
<feature type="transmembrane region" description="Helical" evidence="1">
    <location>
        <begin position="58"/>
        <end position="83"/>
    </location>
</feature>
<evidence type="ECO:0000256" key="1">
    <source>
        <dbReference type="SAM" id="Phobius"/>
    </source>
</evidence>
<evidence type="ECO:0000313" key="3">
    <source>
        <dbReference type="Proteomes" id="UP000708576"/>
    </source>
</evidence>
<dbReference type="RefSeq" id="WP_212215310.1">
    <property type="nucleotide sequence ID" value="NZ_JAGUCO010000003.1"/>
</dbReference>